<protein>
    <submittedName>
        <fullName evidence="2">Uncharacterized protein</fullName>
    </submittedName>
</protein>
<reference evidence="2 3" key="1">
    <citation type="journal article" date="2015" name="Proc. Natl. Acad. Sci. U.S.A.">
        <title>The resurrection genome of Boea hygrometrica: A blueprint for survival of dehydration.</title>
        <authorList>
            <person name="Xiao L."/>
            <person name="Yang G."/>
            <person name="Zhang L."/>
            <person name="Yang X."/>
            <person name="Zhao S."/>
            <person name="Ji Z."/>
            <person name="Zhou Q."/>
            <person name="Hu M."/>
            <person name="Wang Y."/>
            <person name="Chen M."/>
            <person name="Xu Y."/>
            <person name="Jin H."/>
            <person name="Xiao X."/>
            <person name="Hu G."/>
            <person name="Bao F."/>
            <person name="Hu Y."/>
            <person name="Wan P."/>
            <person name="Li L."/>
            <person name="Deng X."/>
            <person name="Kuang T."/>
            <person name="Xiang C."/>
            <person name="Zhu J.K."/>
            <person name="Oliver M.J."/>
            <person name="He Y."/>
        </authorList>
    </citation>
    <scope>NUCLEOTIDE SEQUENCE [LARGE SCALE GENOMIC DNA]</scope>
    <source>
        <strain evidence="3">cv. XS01</strain>
    </source>
</reference>
<evidence type="ECO:0000313" key="3">
    <source>
        <dbReference type="Proteomes" id="UP000250235"/>
    </source>
</evidence>
<evidence type="ECO:0000256" key="1">
    <source>
        <dbReference type="SAM" id="MobiDB-lite"/>
    </source>
</evidence>
<accession>A0A2Z7D424</accession>
<name>A0A2Z7D424_9LAMI</name>
<dbReference type="Proteomes" id="UP000250235">
    <property type="component" value="Unassembled WGS sequence"/>
</dbReference>
<organism evidence="2 3">
    <name type="scientific">Dorcoceras hygrometricum</name>
    <dbReference type="NCBI Taxonomy" id="472368"/>
    <lineage>
        <taxon>Eukaryota</taxon>
        <taxon>Viridiplantae</taxon>
        <taxon>Streptophyta</taxon>
        <taxon>Embryophyta</taxon>
        <taxon>Tracheophyta</taxon>
        <taxon>Spermatophyta</taxon>
        <taxon>Magnoliopsida</taxon>
        <taxon>eudicotyledons</taxon>
        <taxon>Gunneridae</taxon>
        <taxon>Pentapetalae</taxon>
        <taxon>asterids</taxon>
        <taxon>lamiids</taxon>
        <taxon>Lamiales</taxon>
        <taxon>Gesneriaceae</taxon>
        <taxon>Didymocarpoideae</taxon>
        <taxon>Trichosporeae</taxon>
        <taxon>Loxocarpinae</taxon>
        <taxon>Dorcoceras</taxon>
    </lineage>
</organism>
<keyword evidence="3" id="KW-1185">Reference proteome</keyword>
<dbReference type="EMBL" id="KQ989585">
    <property type="protein sequence ID" value="KZV54165.1"/>
    <property type="molecule type" value="Genomic_DNA"/>
</dbReference>
<gene>
    <name evidence="2" type="ORF">F511_37091</name>
</gene>
<feature type="region of interest" description="Disordered" evidence="1">
    <location>
        <begin position="390"/>
        <end position="466"/>
    </location>
</feature>
<feature type="region of interest" description="Disordered" evidence="1">
    <location>
        <begin position="91"/>
        <end position="137"/>
    </location>
</feature>
<evidence type="ECO:0000313" key="2">
    <source>
        <dbReference type="EMBL" id="KZV54165.1"/>
    </source>
</evidence>
<feature type="compositionally biased region" description="Polar residues" evidence="1">
    <location>
        <begin position="396"/>
        <end position="405"/>
    </location>
</feature>
<feature type="compositionally biased region" description="Polar residues" evidence="1">
    <location>
        <begin position="419"/>
        <end position="428"/>
    </location>
</feature>
<dbReference type="AlphaFoldDB" id="A0A2Z7D424"/>
<feature type="compositionally biased region" description="Polar residues" evidence="1">
    <location>
        <begin position="445"/>
        <end position="460"/>
    </location>
</feature>
<sequence length="466" mass="53172">MVHIFKSLEDIGLRGFLEGTNYVFENVVTEFFANAEVIAGTINPKNQSQGYTVPVNMVMETLVKADLRASIKLHSQKVLTSKSVQSYINKNQDIAPEGETSKRAEDTASNTGVSMPHQEEPTRNKLATQTVERKSVEDRRQVCPTNFDSEDSELDSCPLVTRRCRRKQVSESHDSESTISLPLKDFVKRRRTQRQHQDMGWTGEGDFYDEHFATGSKEPEKAYHEQDAKMGNDFQLSNQWCETQLDFMNPNDKVSDDIRNEPAPVEEYCQLLITSAWDNVSARMTIFEVRATLRKERRSLIMYKVLELELENLYHEHIANFKLDVPSVNHDFLCFRRLHKELRMIAAVHRNHRVMAGLPFINQDISYLESTSHQEQSFALEFSSLADHEKGAAQARSHQIDQQAAKNMAMTSHEHQAQENESPVQTDGHQAAGNEHQAQDGHGTVSGNKTQDNLKDQQVLNLHANY</sequence>
<proteinExistence type="predicted"/>